<keyword evidence="1" id="KW-0812">Transmembrane</keyword>
<dbReference type="PANTHER" id="PTHR30273:SF2">
    <property type="entry name" value="PROTEIN FECR"/>
    <property type="match status" value="1"/>
</dbReference>
<evidence type="ECO:0000313" key="3">
    <source>
        <dbReference type="EMBL" id="VDC49047.1"/>
    </source>
</evidence>
<dbReference type="GO" id="GO:0016989">
    <property type="term" value="F:sigma factor antagonist activity"/>
    <property type="evidence" value="ECO:0007669"/>
    <property type="project" value="TreeGrafter"/>
</dbReference>
<comment type="caution">
    <text evidence="3">The sequence shown here is derived from an EMBL/GenBank/DDBJ whole genome shotgun (WGS) entry which is preliminary data.</text>
</comment>
<accession>A0A7Z8Y1G8</accession>
<dbReference type="InterPro" id="IPR012373">
    <property type="entry name" value="Ferrdict_sens_TM"/>
</dbReference>
<gene>
    <name evidence="3" type="ORF">BREV_BREV_00982</name>
</gene>
<dbReference type="Proteomes" id="UP000289220">
    <property type="component" value="Unassembled WGS sequence"/>
</dbReference>
<keyword evidence="4" id="KW-1185">Reference proteome</keyword>
<feature type="domain" description="FecR protein" evidence="2">
    <location>
        <begin position="99"/>
        <end position="189"/>
    </location>
</feature>
<keyword evidence="1" id="KW-0472">Membrane</keyword>
<dbReference type="EMBL" id="UXHF01000013">
    <property type="protein sequence ID" value="VDC49047.1"/>
    <property type="molecule type" value="Genomic_DNA"/>
</dbReference>
<reference evidence="3 4" key="1">
    <citation type="submission" date="2018-11" db="EMBL/GenBank/DDBJ databases">
        <authorList>
            <person name="Peiro R."/>
            <person name="Begona"/>
            <person name="Cbmso G."/>
            <person name="Lopez M."/>
            <person name="Gonzalez S."/>
            <person name="Sacristan E."/>
            <person name="Castillo E."/>
        </authorList>
    </citation>
    <scope>NUCLEOTIDE SEQUENCE [LARGE SCALE GENOMIC DNA]</scope>
    <source>
        <strain evidence="3">Brev_genome</strain>
    </source>
</reference>
<sequence length="305" mass="32745">MVRTVIPFRPPVRDAEAEAFVAERLREEQGGRASDAGSSEIQAVWDALGQMEAADFVADDGRAATGRVVNRRAWIAGGTLAAGVALGGVFLWRQQPVIYETEVGERRTIALPDGSQVTLNTASRISARFAGREREVVLESGEAFFAVAHQDDAPFDVLSHAARIRVTGTRFNVYRHATFTDVDLLQGGVAVGPAAEPSQARLHLRAGQAVRLSSAGDPGPVSAAQGGRIDDWRQGRISFDRTSLRAAVVEMNRYSNAPLRILNPSLNALEIDGVFEAGDTAAFAKALGRLHGVSVRFDRGAWTLS</sequence>
<evidence type="ECO:0000259" key="2">
    <source>
        <dbReference type="Pfam" id="PF04773"/>
    </source>
</evidence>
<dbReference type="InterPro" id="IPR006860">
    <property type="entry name" value="FecR"/>
</dbReference>
<dbReference type="Pfam" id="PF04773">
    <property type="entry name" value="FecR"/>
    <property type="match status" value="1"/>
</dbReference>
<name>A0A7Z8Y1G8_9CAUL</name>
<proteinExistence type="predicted"/>
<dbReference type="PANTHER" id="PTHR30273">
    <property type="entry name" value="PERIPLASMIC SIGNAL SENSOR AND SIGMA FACTOR ACTIVATOR FECR-RELATED"/>
    <property type="match status" value="1"/>
</dbReference>
<dbReference type="PIRSF" id="PIRSF018266">
    <property type="entry name" value="FecR"/>
    <property type="match status" value="1"/>
</dbReference>
<dbReference type="AlphaFoldDB" id="A0A7Z8Y1G8"/>
<protein>
    <recommendedName>
        <fullName evidence="2">FecR protein domain-containing protein</fullName>
    </recommendedName>
</protein>
<evidence type="ECO:0000256" key="1">
    <source>
        <dbReference type="SAM" id="Phobius"/>
    </source>
</evidence>
<evidence type="ECO:0000313" key="4">
    <source>
        <dbReference type="Proteomes" id="UP000289220"/>
    </source>
</evidence>
<feature type="transmembrane region" description="Helical" evidence="1">
    <location>
        <begin position="73"/>
        <end position="92"/>
    </location>
</feature>
<organism evidence="3 4">
    <name type="scientific">Brevundimonas mediterranea</name>
    <dbReference type="NCBI Taxonomy" id="74329"/>
    <lineage>
        <taxon>Bacteria</taxon>
        <taxon>Pseudomonadati</taxon>
        <taxon>Pseudomonadota</taxon>
        <taxon>Alphaproteobacteria</taxon>
        <taxon>Caulobacterales</taxon>
        <taxon>Caulobacteraceae</taxon>
        <taxon>Brevundimonas</taxon>
    </lineage>
</organism>
<dbReference type="Gene3D" id="2.60.120.1440">
    <property type="match status" value="1"/>
</dbReference>
<keyword evidence="1" id="KW-1133">Transmembrane helix</keyword>